<dbReference type="InterPro" id="IPR000864">
    <property type="entry name" value="Prot_inh_pot1"/>
</dbReference>
<proteinExistence type="inferred from homology"/>
<dbReference type="PROSITE" id="PS00285">
    <property type="entry name" value="POTATO_INHIBITOR"/>
    <property type="match status" value="1"/>
</dbReference>
<dbReference type="SUPFAM" id="SSF54654">
    <property type="entry name" value="CI-2 family of serine protease inhibitors"/>
    <property type="match status" value="2"/>
</dbReference>
<sequence length="116" mass="12241">MAATPAVAKIMQERPDVAVEVLPPGTHLVPGVNPKRVRVFINDHGAVAQTPRGKSSWPELVGVLATLAATAIAHDRPDVSVEVLPPGAPIIPDHNPLRVRVFIDNNAIVTQTPVCG</sequence>
<protein>
    <submittedName>
        <fullName evidence="4">Uncharacterized protein</fullName>
    </submittedName>
</protein>
<dbReference type="PRINTS" id="PR00292">
    <property type="entry name" value="POTATOINHBTR"/>
</dbReference>
<dbReference type="Pfam" id="PF00280">
    <property type="entry name" value="potato_inhibit"/>
    <property type="match status" value="2"/>
</dbReference>
<dbReference type="Gene3D" id="3.30.10.10">
    <property type="entry name" value="Trypsin Inhibitor V, subunit A"/>
    <property type="match status" value="2"/>
</dbReference>
<evidence type="ECO:0000313" key="4">
    <source>
        <dbReference type="EMBL" id="KAF8677195.1"/>
    </source>
</evidence>
<evidence type="ECO:0000256" key="3">
    <source>
        <dbReference type="ARBA" id="ARBA00022900"/>
    </source>
</evidence>
<evidence type="ECO:0000256" key="2">
    <source>
        <dbReference type="ARBA" id="ARBA00022690"/>
    </source>
</evidence>
<name>A0A835EEN1_9POAL</name>
<gene>
    <name evidence="4" type="ORF">HU200_046670</name>
</gene>
<dbReference type="EMBL" id="JACEFO010002150">
    <property type="protein sequence ID" value="KAF8677195.1"/>
    <property type="molecule type" value="Genomic_DNA"/>
</dbReference>
<keyword evidence="3" id="KW-0722">Serine protease inhibitor</keyword>
<dbReference type="PANTHER" id="PTHR33091">
    <property type="entry name" value="PROTEIN, PUTATIVE, EXPRESSED-RELATED"/>
    <property type="match status" value="1"/>
</dbReference>
<dbReference type="OrthoDB" id="594370at2759"/>
<reference evidence="4" key="1">
    <citation type="submission" date="2020-07" db="EMBL/GenBank/DDBJ databases">
        <title>Genome sequence and genetic diversity analysis of an under-domesticated orphan crop, white fonio (Digitaria exilis).</title>
        <authorList>
            <person name="Bennetzen J.L."/>
            <person name="Chen S."/>
            <person name="Ma X."/>
            <person name="Wang X."/>
            <person name="Yssel A.E.J."/>
            <person name="Chaluvadi S.R."/>
            <person name="Johnson M."/>
            <person name="Gangashetty P."/>
            <person name="Hamidou F."/>
            <person name="Sanogo M.D."/>
            <person name="Zwaenepoel A."/>
            <person name="Wallace J."/>
            <person name="Van De Peer Y."/>
            <person name="Van Deynze A."/>
        </authorList>
    </citation>
    <scope>NUCLEOTIDE SEQUENCE</scope>
    <source>
        <tissue evidence="4">Leaves</tissue>
    </source>
</reference>
<keyword evidence="2" id="KW-0646">Protease inhibitor</keyword>
<comment type="similarity">
    <text evidence="1">Belongs to the protease inhibitor I13 (potato type I serine protease inhibitor) family.</text>
</comment>
<keyword evidence="5" id="KW-1185">Reference proteome</keyword>
<comment type="caution">
    <text evidence="4">The sequence shown here is derived from an EMBL/GenBank/DDBJ whole genome shotgun (WGS) entry which is preliminary data.</text>
</comment>
<dbReference type="GO" id="GO:0004867">
    <property type="term" value="F:serine-type endopeptidase inhibitor activity"/>
    <property type="evidence" value="ECO:0007669"/>
    <property type="project" value="UniProtKB-KW"/>
</dbReference>
<dbReference type="InterPro" id="IPR036354">
    <property type="entry name" value="Prot_inh_pot1_sf"/>
</dbReference>
<accession>A0A835EEN1</accession>
<dbReference type="GO" id="GO:0009611">
    <property type="term" value="P:response to wounding"/>
    <property type="evidence" value="ECO:0007669"/>
    <property type="project" value="InterPro"/>
</dbReference>
<dbReference type="AlphaFoldDB" id="A0A835EEN1"/>
<dbReference type="Proteomes" id="UP000636709">
    <property type="component" value="Unassembled WGS sequence"/>
</dbReference>
<organism evidence="4 5">
    <name type="scientific">Digitaria exilis</name>
    <dbReference type="NCBI Taxonomy" id="1010633"/>
    <lineage>
        <taxon>Eukaryota</taxon>
        <taxon>Viridiplantae</taxon>
        <taxon>Streptophyta</taxon>
        <taxon>Embryophyta</taxon>
        <taxon>Tracheophyta</taxon>
        <taxon>Spermatophyta</taxon>
        <taxon>Magnoliopsida</taxon>
        <taxon>Liliopsida</taxon>
        <taxon>Poales</taxon>
        <taxon>Poaceae</taxon>
        <taxon>PACMAD clade</taxon>
        <taxon>Panicoideae</taxon>
        <taxon>Panicodae</taxon>
        <taxon>Paniceae</taxon>
        <taxon>Anthephorinae</taxon>
        <taxon>Digitaria</taxon>
    </lineage>
</organism>
<evidence type="ECO:0000313" key="5">
    <source>
        <dbReference type="Proteomes" id="UP000636709"/>
    </source>
</evidence>
<evidence type="ECO:0000256" key="1">
    <source>
        <dbReference type="ARBA" id="ARBA00008210"/>
    </source>
</evidence>
<dbReference type="PANTHER" id="PTHR33091:SF53">
    <property type="entry name" value="OS08G0441300 PROTEIN"/>
    <property type="match status" value="1"/>
</dbReference>